<proteinExistence type="predicted"/>
<evidence type="ECO:0000313" key="2">
    <source>
        <dbReference type="EMBL" id="TCD70185.1"/>
    </source>
</evidence>
<organism evidence="2 3">
    <name type="scientific">Steccherinum ochraceum</name>
    <dbReference type="NCBI Taxonomy" id="92696"/>
    <lineage>
        <taxon>Eukaryota</taxon>
        <taxon>Fungi</taxon>
        <taxon>Dikarya</taxon>
        <taxon>Basidiomycota</taxon>
        <taxon>Agaricomycotina</taxon>
        <taxon>Agaricomycetes</taxon>
        <taxon>Polyporales</taxon>
        <taxon>Steccherinaceae</taxon>
        <taxon>Steccherinum</taxon>
    </lineage>
</organism>
<dbReference type="AlphaFoldDB" id="A0A4R0RUD6"/>
<feature type="region of interest" description="Disordered" evidence="1">
    <location>
        <begin position="153"/>
        <end position="173"/>
    </location>
</feature>
<keyword evidence="3" id="KW-1185">Reference proteome</keyword>
<accession>A0A4R0RUD6</accession>
<dbReference type="EMBL" id="RWJN01000025">
    <property type="protein sequence ID" value="TCD70185.1"/>
    <property type="molecule type" value="Genomic_DNA"/>
</dbReference>
<evidence type="ECO:0000313" key="3">
    <source>
        <dbReference type="Proteomes" id="UP000292702"/>
    </source>
</evidence>
<sequence length="409" mass="46016">MGYNNKYYFNDKHVTSASYPLDHGPPSIAKPHYSQPSFLSAAPDGESLAAMLYPAHMGKQYSEPSAFAQADPLVKPPQKKTHANPLVAKVTQWTGNRSTQALHPSAAANLKPQQSLSLTTTNVIYHTQGPNSPPGISPASKTATLYPRPGSTLAASTNVDAKLKTNPRPRSPHADSLLSILNGHHRDTPERSPNITPEKQRARLLLERERAKAQAARQVKIDALRKKYSNAPRVGSLLSGKIVERNSALANWRFDESTKSQEDVRKSKMGALVRKPAVRIYKCHYCKQERLDFNEVRQINRRLIHLRLVVIAEAAWRSPASMAMLGSRQDYRAFEGFFLDFCATITTRLIRRLGCTECEDMEEVVDESDGTRPSWLWATQEDLWVDRFWARLRREYALISEQSDDKKGN</sequence>
<name>A0A4R0RUD6_9APHY</name>
<evidence type="ECO:0000256" key="1">
    <source>
        <dbReference type="SAM" id="MobiDB-lite"/>
    </source>
</evidence>
<comment type="caution">
    <text evidence="2">The sequence shown here is derived from an EMBL/GenBank/DDBJ whole genome shotgun (WGS) entry which is preliminary data.</text>
</comment>
<reference evidence="2 3" key="1">
    <citation type="submission" date="2018-11" db="EMBL/GenBank/DDBJ databases">
        <title>Genome assembly of Steccherinum ochraceum LE-BIN_3174, the white-rot fungus of the Steccherinaceae family (The Residual Polyporoid clade, Polyporales, Basidiomycota).</title>
        <authorList>
            <person name="Fedorova T.V."/>
            <person name="Glazunova O.A."/>
            <person name="Landesman E.O."/>
            <person name="Moiseenko K.V."/>
            <person name="Psurtseva N.V."/>
            <person name="Savinova O.S."/>
            <person name="Shakhova N.V."/>
            <person name="Tyazhelova T.V."/>
            <person name="Vasina D.V."/>
        </authorList>
    </citation>
    <scope>NUCLEOTIDE SEQUENCE [LARGE SCALE GENOMIC DNA]</scope>
    <source>
        <strain evidence="2 3">LE-BIN_3174</strain>
    </source>
</reference>
<gene>
    <name evidence="2" type="ORF">EIP91_004364</name>
</gene>
<dbReference type="Proteomes" id="UP000292702">
    <property type="component" value="Unassembled WGS sequence"/>
</dbReference>
<protein>
    <submittedName>
        <fullName evidence="2">Uncharacterized protein</fullName>
    </submittedName>
</protein>